<reference evidence="3" key="1">
    <citation type="submission" date="2021-01" db="EMBL/GenBank/DDBJ databases">
        <title>Fulvivirga kasyanovii gen. nov., sp nov., a novel member of the phylum Bacteroidetes isolated from seawater in a mussel farm.</title>
        <authorList>
            <person name="Zhao L.-H."/>
            <person name="Wang Z.-J."/>
        </authorList>
    </citation>
    <scope>NUCLEOTIDE SEQUENCE</scope>
    <source>
        <strain evidence="3">2943</strain>
    </source>
</reference>
<keyword evidence="1" id="KW-0472">Membrane</keyword>
<accession>A0A937FC02</accession>
<proteinExistence type="predicted"/>
<evidence type="ECO:0000256" key="1">
    <source>
        <dbReference type="SAM" id="Phobius"/>
    </source>
</evidence>
<dbReference type="Pfam" id="PF03703">
    <property type="entry name" value="bPH_2"/>
    <property type="match status" value="1"/>
</dbReference>
<evidence type="ECO:0000313" key="4">
    <source>
        <dbReference type="Proteomes" id="UP000659388"/>
    </source>
</evidence>
<feature type="domain" description="YdbS-like PH" evidence="2">
    <location>
        <begin position="48"/>
        <end position="121"/>
    </location>
</feature>
<dbReference type="PANTHER" id="PTHR37938:SF1">
    <property type="entry name" value="BLL0215 PROTEIN"/>
    <property type="match status" value="1"/>
</dbReference>
<keyword evidence="1" id="KW-1133">Transmembrane helix</keyword>
<dbReference type="AlphaFoldDB" id="A0A937FC02"/>
<sequence>MNEQNIWEGAPSQWVNFGFYLLCIPLSLVFGLGLLLALWKYYDTHLHRFEITSQRIIEQKGIFSKTIDETELYRVKDLRLEKPFLLRIVGLSNIVLDTTDRSNPILTMKGLKEGQQLKEAIRNAVDTRRDVKGVRELDLE</sequence>
<keyword evidence="4" id="KW-1185">Reference proteome</keyword>
<dbReference type="EMBL" id="JAESIY010000008">
    <property type="protein sequence ID" value="MBL3657678.1"/>
    <property type="molecule type" value="Genomic_DNA"/>
</dbReference>
<dbReference type="Proteomes" id="UP000659388">
    <property type="component" value="Unassembled WGS sequence"/>
</dbReference>
<comment type="caution">
    <text evidence="3">The sequence shown here is derived from an EMBL/GenBank/DDBJ whole genome shotgun (WGS) entry which is preliminary data.</text>
</comment>
<dbReference type="RefSeq" id="WP_202245457.1">
    <property type="nucleotide sequence ID" value="NZ_JAESIY010000008.1"/>
</dbReference>
<dbReference type="InterPro" id="IPR005182">
    <property type="entry name" value="YdbS-like_PH"/>
</dbReference>
<keyword evidence="1" id="KW-0812">Transmembrane</keyword>
<evidence type="ECO:0000313" key="3">
    <source>
        <dbReference type="EMBL" id="MBL3657678.1"/>
    </source>
</evidence>
<name>A0A937FC02_9BACT</name>
<feature type="transmembrane region" description="Helical" evidence="1">
    <location>
        <begin position="17"/>
        <end position="39"/>
    </location>
</feature>
<protein>
    <submittedName>
        <fullName evidence="3">PH domain-containing protein</fullName>
    </submittedName>
</protein>
<dbReference type="PANTHER" id="PTHR37938">
    <property type="entry name" value="BLL0215 PROTEIN"/>
    <property type="match status" value="1"/>
</dbReference>
<gene>
    <name evidence="3" type="ORF">JL102_16125</name>
</gene>
<organism evidence="3 4">
    <name type="scientific">Fulvivirga sediminis</name>
    <dbReference type="NCBI Taxonomy" id="2803949"/>
    <lineage>
        <taxon>Bacteria</taxon>
        <taxon>Pseudomonadati</taxon>
        <taxon>Bacteroidota</taxon>
        <taxon>Cytophagia</taxon>
        <taxon>Cytophagales</taxon>
        <taxon>Fulvivirgaceae</taxon>
        <taxon>Fulvivirga</taxon>
    </lineage>
</organism>
<evidence type="ECO:0000259" key="2">
    <source>
        <dbReference type="Pfam" id="PF03703"/>
    </source>
</evidence>